<reference evidence="2 3" key="1">
    <citation type="submission" date="2014-05" db="EMBL/GenBank/DDBJ databases">
        <authorList>
            <person name="Bishop-Lilly K.A."/>
            <person name="Broomall S.M."/>
            <person name="Chain P.S."/>
            <person name="Chertkov O."/>
            <person name="Coyne S.R."/>
            <person name="Daligault H.E."/>
            <person name="Davenport K.W."/>
            <person name="Erkkila T."/>
            <person name="Frey K.G."/>
            <person name="Gibbons H.S."/>
            <person name="Gu W."/>
            <person name="Jaissle J."/>
            <person name="Johnson S.L."/>
            <person name="Koroleva G.I."/>
            <person name="Ladner J.T."/>
            <person name="Lo C.-C."/>
            <person name="Minogue T.D."/>
            <person name="Munk C."/>
            <person name="Palacios G.F."/>
            <person name="Redden C.L."/>
            <person name="Rosenzweig C.N."/>
            <person name="Scholz M.B."/>
            <person name="Teshima H."/>
            <person name="Xu Y."/>
        </authorList>
    </citation>
    <scope>NUCLEOTIDE SEQUENCE [LARGE SCALE GENOMIC DNA]</scope>
    <source>
        <strain evidence="2 3">DDS 22E-1</strain>
    </source>
</reference>
<dbReference type="InterPro" id="IPR027417">
    <property type="entry name" value="P-loop_NTPase"/>
</dbReference>
<dbReference type="Gene3D" id="3.40.50.300">
    <property type="entry name" value="P-loop containing nucleotide triphosphate hydrolases"/>
    <property type="match status" value="1"/>
</dbReference>
<dbReference type="SUPFAM" id="SSF52540">
    <property type="entry name" value="P-loop containing nucleoside triphosphate hydrolases"/>
    <property type="match status" value="1"/>
</dbReference>
<organism evidence="2 3">
    <name type="scientific">Burkholderia cenocepacia</name>
    <dbReference type="NCBI Taxonomy" id="95486"/>
    <lineage>
        <taxon>Bacteria</taxon>
        <taxon>Pseudomonadati</taxon>
        <taxon>Pseudomonadota</taxon>
        <taxon>Betaproteobacteria</taxon>
        <taxon>Burkholderiales</taxon>
        <taxon>Burkholderiaceae</taxon>
        <taxon>Burkholderia</taxon>
        <taxon>Burkholderia cepacia complex</taxon>
    </lineage>
</organism>
<protein>
    <submittedName>
        <fullName evidence="2">CobQ/CobB/MinD/ParA nucleotide binding domain protein</fullName>
    </submittedName>
</protein>
<proteinExistence type="predicted"/>
<accession>A0AAN0RWN4</accession>
<gene>
    <name evidence="2" type="ORF">DM39_4182</name>
</gene>
<feature type="domain" description="CobQ/CobB/MinD/ParA nucleotide binding" evidence="1">
    <location>
        <begin position="10"/>
        <end position="127"/>
    </location>
</feature>
<dbReference type="EMBL" id="CP007784">
    <property type="protein sequence ID" value="AIO35382.1"/>
    <property type="molecule type" value="Genomic_DNA"/>
</dbReference>
<dbReference type="InterPro" id="IPR002586">
    <property type="entry name" value="CobQ/CobB/MinD/ParA_Nub-bd_dom"/>
</dbReference>
<evidence type="ECO:0000313" key="3">
    <source>
        <dbReference type="Proteomes" id="UP000029413"/>
    </source>
</evidence>
<dbReference type="KEGG" id="bcen:DM39_4182"/>
<sequence>MDTTQPIYLVGGSKGGVGKSMVTLALADHLHRRGTHAVLIETDTSNPDVMKALRDEMKCAAYNLDDVDGWIGFVNFCDTHRGAAVIANTAARNQTGVAQYGGTLARTLEELERQLVVLWVINRQRDSLELLHIFAQTFPNTITHVVRNGYFGTPDKFALYQESQLRKSIETKGRSLDFPDLADRVADELRSQRISIRKAVETMQIGQRAELFRWRELCDAMFSKVISTDGPDHEQ</sequence>
<evidence type="ECO:0000259" key="1">
    <source>
        <dbReference type="Pfam" id="PF01656"/>
    </source>
</evidence>
<dbReference type="Pfam" id="PF01656">
    <property type="entry name" value="CbiA"/>
    <property type="match status" value="1"/>
</dbReference>
<dbReference type="AlphaFoldDB" id="A0AAN0RWN4"/>
<evidence type="ECO:0000313" key="2">
    <source>
        <dbReference type="EMBL" id="AIO35382.1"/>
    </source>
</evidence>
<dbReference type="Proteomes" id="UP000029413">
    <property type="component" value="Chromosome 2"/>
</dbReference>
<name>A0AAN0RWN4_9BURK</name>
<keyword evidence="3" id="KW-1185">Reference proteome</keyword>